<dbReference type="InterPro" id="IPR000644">
    <property type="entry name" value="CBS_dom"/>
</dbReference>
<dbReference type="SMART" id="SM00116">
    <property type="entry name" value="CBS"/>
    <property type="match status" value="2"/>
</dbReference>
<keyword evidence="5" id="KW-1185">Reference proteome</keyword>
<dbReference type="InterPro" id="IPR051257">
    <property type="entry name" value="Diverse_CBS-Domain"/>
</dbReference>
<dbReference type="PROSITE" id="PS51371">
    <property type="entry name" value="CBS"/>
    <property type="match status" value="1"/>
</dbReference>
<feature type="domain" description="CBS" evidence="3">
    <location>
        <begin position="88"/>
        <end position="144"/>
    </location>
</feature>
<dbReference type="EMBL" id="FNJC01000001">
    <property type="protein sequence ID" value="SDO23188.1"/>
    <property type="molecule type" value="Genomic_DNA"/>
</dbReference>
<dbReference type="Proteomes" id="UP000198795">
    <property type="component" value="Unassembled WGS sequence"/>
</dbReference>
<dbReference type="InterPro" id="IPR044725">
    <property type="entry name" value="CBSX3_CBS_dom"/>
</dbReference>
<evidence type="ECO:0000256" key="2">
    <source>
        <dbReference type="PROSITE-ProRule" id="PRU00703"/>
    </source>
</evidence>
<dbReference type="CDD" id="cd04623">
    <property type="entry name" value="CBS_pair_bac_euk"/>
    <property type="match status" value="1"/>
</dbReference>
<dbReference type="Gene3D" id="3.10.580.10">
    <property type="entry name" value="CBS-domain"/>
    <property type="match status" value="1"/>
</dbReference>
<evidence type="ECO:0000259" key="3">
    <source>
        <dbReference type="PROSITE" id="PS51371"/>
    </source>
</evidence>
<sequence>MWGENTSTKGTQMIVADLLQDKKYRILMIAPTEPITSLARRLFDAHVGCMIVSRSGRTIDGIISERDVVRGLAENAGRIDKLTVADLMTKSVITCSPNDDVSSVAKTMTQRRIRHVPVVQDGDKLVGVISIGDVLKSRMGELELQANVLRDYTIALR</sequence>
<dbReference type="PANTHER" id="PTHR43080:SF2">
    <property type="entry name" value="CBS DOMAIN-CONTAINING PROTEIN"/>
    <property type="match status" value="1"/>
</dbReference>
<protein>
    <submittedName>
        <fullName evidence="4">CBS domain-containing protein</fullName>
    </submittedName>
</protein>
<organism evidence="4 5">
    <name type="scientific">Filomicrobium insigne</name>
    <dbReference type="NCBI Taxonomy" id="418854"/>
    <lineage>
        <taxon>Bacteria</taxon>
        <taxon>Pseudomonadati</taxon>
        <taxon>Pseudomonadota</taxon>
        <taxon>Alphaproteobacteria</taxon>
        <taxon>Hyphomicrobiales</taxon>
        <taxon>Hyphomicrobiaceae</taxon>
        <taxon>Filomicrobium</taxon>
    </lineage>
</organism>
<reference evidence="4 5" key="1">
    <citation type="submission" date="2016-10" db="EMBL/GenBank/DDBJ databases">
        <authorList>
            <person name="Varghese N."/>
            <person name="Submissions S."/>
        </authorList>
    </citation>
    <scope>NUCLEOTIDE SEQUENCE [LARGE SCALE GENOMIC DNA]</scope>
    <source>
        <strain evidence="4 5">CGMCC 1.6497</strain>
    </source>
</reference>
<proteinExistence type="predicted"/>
<dbReference type="Pfam" id="PF00571">
    <property type="entry name" value="CBS"/>
    <property type="match status" value="2"/>
</dbReference>
<evidence type="ECO:0000313" key="4">
    <source>
        <dbReference type="EMBL" id="SDO23188.1"/>
    </source>
</evidence>
<keyword evidence="1 2" id="KW-0129">CBS domain</keyword>
<comment type="caution">
    <text evidence="4">The sequence shown here is derived from an EMBL/GenBank/DDBJ whole genome shotgun (WGS) entry which is preliminary data.</text>
</comment>
<dbReference type="InterPro" id="IPR046342">
    <property type="entry name" value="CBS_dom_sf"/>
</dbReference>
<evidence type="ECO:0000313" key="5">
    <source>
        <dbReference type="Proteomes" id="UP000198795"/>
    </source>
</evidence>
<dbReference type="PANTHER" id="PTHR43080">
    <property type="entry name" value="CBS DOMAIN-CONTAINING PROTEIN CBSX3, MITOCHONDRIAL"/>
    <property type="match status" value="1"/>
</dbReference>
<gene>
    <name evidence="4" type="ORF">SAMN04488061_0637</name>
</gene>
<dbReference type="SUPFAM" id="SSF54631">
    <property type="entry name" value="CBS-domain pair"/>
    <property type="match status" value="1"/>
</dbReference>
<accession>A0A1H0HVI8</accession>
<name>A0A1H0HVI8_9HYPH</name>
<evidence type="ECO:0000256" key="1">
    <source>
        <dbReference type="ARBA" id="ARBA00023122"/>
    </source>
</evidence>